<dbReference type="AlphaFoldDB" id="A0A165TSX7"/>
<reference evidence="1 2" key="1">
    <citation type="journal article" date="2016" name="Mol. Biol. Evol.">
        <title>Comparative Genomics of Early-Diverging Mushroom-Forming Fungi Provides Insights into the Origins of Lignocellulose Decay Capabilities.</title>
        <authorList>
            <person name="Nagy L.G."/>
            <person name="Riley R."/>
            <person name="Tritt A."/>
            <person name="Adam C."/>
            <person name="Daum C."/>
            <person name="Floudas D."/>
            <person name="Sun H."/>
            <person name="Yadav J.S."/>
            <person name="Pangilinan J."/>
            <person name="Larsson K.H."/>
            <person name="Matsuura K."/>
            <person name="Barry K."/>
            <person name="Labutti K."/>
            <person name="Kuo R."/>
            <person name="Ohm R.A."/>
            <person name="Bhattacharya S.S."/>
            <person name="Shirouzu T."/>
            <person name="Yoshinaga Y."/>
            <person name="Martin F.M."/>
            <person name="Grigoriev I.V."/>
            <person name="Hibbett D.S."/>
        </authorList>
    </citation>
    <scope>NUCLEOTIDE SEQUENCE [LARGE SCALE GENOMIC DNA]</scope>
    <source>
        <strain evidence="1 2">L-15889</strain>
    </source>
</reference>
<proteinExistence type="predicted"/>
<evidence type="ECO:0000313" key="1">
    <source>
        <dbReference type="EMBL" id="KZT73900.1"/>
    </source>
</evidence>
<organism evidence="1 2">
    <name type="scientific">Daedalea quercina L-15889</name>
    <dbReference type="NCBI Taxonomy" id="1314783"/>
    <lineage>
        <taxon>Eukaryota</taxon>
        <taxon>Fungi</taxon>
        <taxon>Dikarya</taxon>
        <taxon>Basidiomycota</taxon>
        <taxon>Agaricomycotina</taxon>
        <taxon>Agaricomycetes</taxon>
        <taxon>Polyporales</taxon>
        <taxon>Fomitopsis</taxon>
    </lineage>
</organism>
<name>A0A165TSX7_9APHY</name>
<dbReference type="InterPro" id="IPR032675">
    <property type="entry name" value="LRR_dom_sf"/>
</dbReference>
<dbReference type="Gene3D" id="3.80.10.10">
    <property type="entry name" value="Ribonuclease Inhibitor"/>
    <property type="match status" value="1"/>
</dbReference>
<dbReference type="Proteomes" id="UP000076727">
    <property type="component" value="Unassembled WGS sequence"/>
</dbReference>
<evidence type="ECO:0000313" key="2">
    <source>
        <dbReference type="Proteomes" id="UP000076727"/>
    </source>
</evidence>
<dbReference type="STRING" id="1314783.A0A165TSX7"/>
<sequence length="575" mass="64368">MPCELRRPAGIAAVQQDRMHPCLQVPELLDIIFHWLGDGPSPSAGSLASLACTCRSFLEPALDVLWSNLANIGPLIKLLPEDVWSCEDQGTVSIVRICQRPLEPHEWTVFLRYAARIRVWGSHENRALSPAILADVSAYTFLNDSGQVGHLLFPNLRRIEWIFEFGDPVGSLSQLSLMLGPRVVGVTIRYLQLAEEWSSAFLLDKLKGFIFTHTTLEHLKLYCPHITEITFLIPSIIARNQGLRTLEVLQYNAQPLPREAWLSLSRLPKLEKTVISADEFLGSDQEQKQLLDSSDPIFESMRHVTIYAHEVAGASRCLDLIRSKSLASVSIIVDIAPTNQDVKALFTVLIKHRSCLSLRSLIFNTAFPSPGNSDSYVINTDTLRVLLSLQNIVTCRIGVRCPMRLDNAFLADVAASWALTLNDLDFGSSWRRRPTERPAVTLKGLLPLVGQCKHLKHLGLVFNPSVEEFKETYNAGQRPCKEAGENEVASFATGASLLEGRDEPNIIMLAGILSDLFPSLQSLKSLWDEDARIVDARADEDPDDEVEIEGWKQVAILYKEMSIVRRQERAWMKEG</sequence>
<dbReference type="OrthoDB" id="2804406at2759"/>
<keyword evidence="2" id="KW-1185">Reference proteome</keyword>
<gene>
    <name evidence="1" type="ORF">DAEQUDRAFT_808067</name>
</gene>
<evidence type="ECO:0008006" key="3">
    <source>
        <dbReference type="Google" id="ProtNLM"/>
    </source>
</evidence>
<accession>A0A165TSX7</accession>
<protein>
    <recommendedName>
        <fullName evidence="3">F-box domain-containing protein</fullName>
    </recommendedName>
</protein>
<dbReference type="EMBL" id="KV429035">
    <property type="protein sequence ID" value="KZT73900.1"/>
    <property type="molecule type" value="Genomic_DNA"/>
</dbReference>